<keyword evidence="4" id="KW-1185">Reference proteome</keyword>
<dbReference type="SMART" id="SM00355">
    <property type="entry name" value="ZnF_C2H2"/>
    <property type="match status" value="3"/>
</dbReference>
<proteinExistence type="predicted"/>
<feature type="domain" description="C2H2-type" evidence="2">
    <location>
        <begin position="97"/>
        <end position="120"/>
    </location>
</feature>
<dbReference type="SUPFAM" id="SSF57667">
    <property type="entry name" value="beta-beta-alpha zinc fingers"/>
    <property type="match status" value="1"/>
</dbReference>
<dbReference type="OrthoDB" id="427030at2759"/>
<feature type="compositionally biased region" description="Polar residues" evidence="1">
    <location>
        <begin position="197"/>
        <end position="208"/>
    </location>
</feature>
<feature type="region of interest" description="Disordered" evidence="1">
    <location>
        <begin position="492"/>
        <end position="512"/>
    </location>
</feature>
<organism evidence="3 4">
    <name type="scientific">Ceriporiopsis subvermispora (strain B)</name>
    <name type="common">White-rot fungus</name>
    <name type="synonym">Gelatoporia subvermispora</name>
    <dbReference type="NCBI Taxonomy" id="914234"/>
    <lineage>
        <taxon>Eukaryota</taxon>
        <taxon>Fungi</taxon>
        <taxon>Dikarya</taxon>
        <taxon>Basidiomycota</taxon>
        <taxon>Agaricomycotina</taxon>
        <taxon>Agaricomycetes</taxon>
        <taxon>Polyporales</taxon>
        <taxon>Gelatoporiaceae</taxon>
        <taxon>Gelatoporia</taxon>
    </lineage>
</organism>
<evidence type="ECO:0000313" key="4">
    <source>
        <dbReference type="Proteomes" id="UP000016930"/>
    </source>
</evidence>
<dbReference type="Gene3D" id="3.30.160.60">
    <property type="entry name" value="Classic Zinc Finger"/>
    <property type="match status" value="1"/>
</dbReference>
<dbReference type="PROSITE" id="PS00028">
    <property type="entry name" value="ZINC_FINGER_C2H2_1"/>
    <property type="match status" value="1"/>
</dbReference>
<dbReference type="STRING" id="914234.M2R139"/>
<sequence length="512" mass="56252">MPERRADRVSAALEAEAIVEQDLPDKLARYVCRELPHGEESCRYTTRMRKEMRTHLRLHLTNFPDIAVCDVCDYISEQRGNLKSHMPKHTGIRAVQCRVSSCLNVFKSKSTESKHYKNVHLKLGREKIRKNSFKFIEENSASTPKGLKRQRNARRQAAADAQAGPSGLSTKAKGKRRAGPRSDAASPIAMPLPLGAYNQQTSGSQNPQAGLFSEPTLDAALWPNGSLGVRAPETERHTAQAQLNAAQALEAYPVGPASAADVPVWQPLPQAQPYTMLAPAFPPYYSQQTMPPHPVPPMTTGQNNYPTPPLSMPSASSNFSPIDYFGNVDTQPFAGASTAHQGHANALDMATAPQVFNDVWAEFLWTQGINLQYETSTPSSASSVHTPPLMEGLGPLLGVPQFQGPAVIETPQDLNSWVGYEKQPEFPQPPFAVDNLSAGSSHQAVGDNSFSVHSQPEETFSQTQLPQVPPAHIYHNSELDVAQFNRLYFPENSPPFEPGQIDPTQPWQPSYY</sequence>
<feature type="compositionally biased region" description="Polar residues" evidence="1">
    <location>
        <begin position="502"/>
        <end position="512"/>
    </location>
</feature>
<dbReference type="AlphaFoldDB" id="M2R139"/>
<evidence type="ECO:0000313" key="3">
    <source>
        <dbReference type="EMBL" id="EMD38235.1"/>
    </source>
</evidence>
<evidence type="ECO:0000256" key="1">
    <source>
        <dbReference type="SAM" id="MobiDB-lite"/>
    </source>
</evidence>
<gene>
    <name evidence="3" type="ORF">CERSUDRAFT_122959</name>
</gene>
<dbReference type="InterPro" id="IPR013087">
    <property type="entry name" value="Znf_C2H2_type"/>
</dbReference>
<feature type="region of interest" description="Disordered" evidence="1">
    <location>
        <begin position="135"/>
        <end position="208"/>
    </location>
</feature>
<feature type="region of interest" description="Disordered" evidence="1">
    <location>
        <begin position="439"/>
        <end position="465"/>
    </location>
</feature>
<dbReference type="Proteomes" id="UP000016930">
    <property type="component" value="Unassembled WGS sequence"/>
</dbReference>
<dbReference type="EMBL" id="KB445795">
    <property type="protein sequence ID" value="EMD38235.1"/>
    <property type="molecule type" value="Genomic_DNA"/>
</dbReference>
<dbReference type="HOGENOM" id="CLU_552054_0_0_1"/>
<evidence type="ECO:0000259" key="2">
    <source>
        <dbReference type="PROSITE" id="PS00028"/>
    </source>
</evidence>
<reference evidence="3 4" key="1">
    <citation type="journal article" date="2012" name="Proc. Natl. Acad. Sci. U.S.A.">
        <title>Comparative genomics of Ceriporiopsis subvermispora and Phanerochaete chrysosporium provide insight into selective ligninolysis.</title>
        <authorList>
            <person name="Fernandez-Fueyo E."/>
            <person name="Ruiz-Duenas F.J."/>
            <person name="Ferreira P."/>
            <person name="Floudas D."/>
            <person name="Hibbett D.S."/>
            <person name="Canessa P."/>
            <person name="Larrondo L.F."/>
            <person name="James T.Y."/>
            <person name="Seelenfreund D."/>
            <person name="Lobos S."/>
            <person name="Polanco R."/>
            <person name="Tello M."/>
            <person name="Honda Y."/>
            <person name="Watanabe T."/>
            <person name="Watanabe T."/>
            <person name="Ryu J.S."/>
            <person name="Kubicek C.P."/>
            <person name="Schmoll M."/>
            <person name="Gaskell J."/>
            <person name="Hammel K.E."/>
            <person name="St John F.J."/>
            <person name="Vanden Wymelenberg A."/>
            <person name="Sabat G."/>
            <person name="Splinter BonDurant S."/>
            <person name="Syed K."/>
            <person name="Yadav J.S."/>
            <person name="Doddapaneni H."/>
            <person name="Subramanian V."/>
            <person name="Lavin J.L."/>
            <person name="Oguiza J.A."/>
            <person name="Perez G."/>
            <person name="Pisabarro A.G."/>
            <person name="Ramirez L."/>
            <person name="Santoyo F."/>
            <person name="Master E."/>
            <person name="Coutinho P.M."/>
            <person name="Henrissat B."/>
            <person name="Lombard V."/>
            <person name="Magnuson J.K."/>
            <person name="Kuees U."/>
            <person name="Hori C."/>
            <person name="Igarashi K."/>
            <person name="Samejima M."/>
            <person name="Held B.W."/>
            <person name="Barry K.W."/>
            <person name="LaButti K.M."/>
            <person name="Lapidus A."/>
            <person name="Lindquist E.A."/>
            <person name="Lucas S.M."/>
            <person name="Riley R."/>
            <person name="Salamov A.A."/>
            <person name="Hoffmeister D."/>
            <person name="Schwenk D."/>
            <person name="Hadar Y."/>
            <person name="Yarden O."/>
            <person name="de Vries R.P."/>
            <person name="Wiebenga A."/>
            <person name="Stenlid J."/>
            <person name="Eastwood D."/>
            <person name="Grigoriev I.V."/>
            <person name="Berka R.M."/>
            <person name="Blanchette R.A."/>
            <person name="Kersten P."/>
            <person name="Martinez A.T."/>
            <person name="Vicuna R."/>
            <person name="Cullen D."/>
        </authorList>
    </citation>
    <scope>NUCLEOTIDE SEQUENCE [LARGE SCALE GENOMIC DNA]</scope>
    <source>
        <strain evidence="3 4">B</strain>
    </source>
</reference>
<protein>
    <recommendedName>
        <fullName evidence="2">C2H2-type domain-containing protein</fullName>
    </recommendedName>
</protein>
<dbReference type="InterPro" id="IPR036236">
    <property type="entry name" value="Znf_C2H2_sf"/>
</dbReference>
<accession>M2R139</accession>
<name>M2R139_CERS8</name>